<name>A0A024GU79_9STRA</name>
<organism evidence="2 3">
    <name type="scientific">Albugo candida</name>
    <dbReference type="NCBI Taxonomy" id="65357"/>
    <lineage>
        <taxon>Eukaryota</taxon>
        <taxon>Sar</taxon>
        <taxon>Stramenopiles</taxon>
        <taxon>Oomycota</taxon>
        <taxon>Peronosporomycetes</taxon>
        <taxon>Albuginales</taxon>
        <taxon>Albuginaceae</taxon>
        <taxon>Albugo</taxon>
    </lineage>
</organism>
<dbReference type="InParanoid" id="A0A024GU79"/>
<feature type="signal peptide" evidence="1">
    <location>
        <begin position="1"/>
        <end position="22"/>
    </location>
</feature>
<feature type="chain" id="PRO_5001529665" description="ShKT domain-containing protein" evidence="1">
    <location>
        <begin position="23"/>
        <end position="125"/>
    </location>
</feature>
<gene>
    <name evidence="2" type="ORF">BN9_113940</name>
</gene>
<protein>
    <recommendedName>
        <fullName evidence="4">ShKT domain-containing protein</fullName>
    </recommendedName>
</protein>
<evidence type="ECO:0008006" key="4">
    <source>
        <dbReference type="Google" id="ProtNLM"/>
    </source>
</evidence>
<accession>A0A024GU79</accession>
<reference evidence="2 3" key="1">
    <citation type="submission" date="2012-05" db="EMBL/GenBank/DDBJ databases">
        <title>Recombination and specialization in a pathogen metapopulation.</title>
        <authorList>
            <person name="Gardiner A."/>
            <person name="Kemen E."/>
            <person name="Schultz-Larsen T."/>
            <person name="MacLean D."/>
            <person name="Van Oosterhout C."/>
            <person name="Jones J.D.G."/>
        </authorList>
    </citation>
    <scope>NUCLEOTIDE SEQUENCE [LARGE SCALE GENOMIC DNA]</scope>
    <source>
        <strain evidence="2 3">Ac Nc2</strain>
    </source>
</reference>
<keyword evidence="3" id="KW-1185">Reference proteome</keyword>
<dbReference type="EMBL" id="CAIX01000365">
    <property type="protein sequence ID" value="CCI49908.1"/>
    <property type="molecule type" value="Genomic_DNA"/>
</dbReference>
<comment type="caution">
    <text evidence="2">The sequence shown here is derived from an EMBL/GenBank/DDBJ whole genome shotgun (WGS) entry which is preliminary data.</text>
</comment>
<dbReference type="AlphaFoldDB" id="A0A024GU79"/>
<evidence type="ECO:0000313" key="2">
    <source>
        <dbReference type="EMBL" id="CCI49908.1"/>
    </source>
</evidence>
<sequence>MRIQWILTALVTAFTGIELTDADSETTPATSDLPKVCLPLELNSCDYEKDHCRLLPIENSGSFVVNAENGTECSRTHFGKCPLKEASGLCENGCTLCSISEDSICQSDGKNSYRCVLPKPRPSTV</sequence>
<keyword evidence="1" id="KW-0732">Signal</keyword>
<evidence type="ECO:0000256" key="1">
    <source>
        <dbReference type="SAM" id="SignalP"/>
    </source>
</evidence>
<proteinExistence type="predicted"/>
<dbReference type="Proteomes" id="UP000053237">
    <property type="component" value="Unassembled WGS sequence"/>
</dbReference>
<evidence type="ECO:0000313" key="3">
    <source>
        <dbReference type="Proteomes" id="UP000053237"/>
    </source>
</evidence>